<dbReference type="EMBL" id="HQ214612">
    <property type="protein sequence ID" value="ADP09464.1"/>
    <property type="molecule type" value="Genomic_DNA"/>
</dbReference>
<keyword evidence="1" id="KW-0472">Membrane</keyword>
<name>G9BAT9_9ARCH</name>
<sequence>MLNAMKPLETIYWLRLSLGIAVALLCTGYGLATNMQALNLFINGLSLALATYLMSYYIIKLKFQSQVSKSRKLMTTGIGIYIISWMAIWTLLYTIT</sequence>
<feature type="transmembrane region" description="Helical" evidence="1">
    <location>
        <begin position="78"/>
        <end position="95"/>
    </location>
</feature>
<proteinExistence type="predicted"/>
<gene>
    <name evidence="2" type="ORF">E48-1C_19</name>
</gene>
<protein>
    <submittedName>
        <fullName evidence="2">Uncharacterized protein</fullName>
    </submittedName>
</protein>
<feature type="transmembrane region" description="Helical" evidence="1">
    <location>
        <begin position="12"/>
        <end position="32"/>
    </location>
</feature>
<keyword evidence="1" id="KW-1133">Transmembrane helix</keyword>
<reference evidence="2" key="1">
    <citation type="journal article" date="2012" name="Environ. Microbiol.">
        <title>Genetic structure of three fosmid-fragments encoding 16S rRNA genes of the Miscellaneous Crenarchaeotic Group (MCG): implications for physiology and evolution of marine sedimentary archaea.</title>
        <authorList>
            <person name="Li P.Y."/>
            <person name="Xie B.B."/>
            <person name="Zhang X.Y."/>
            <person name="Qin Q.L."/>
            <person name="Dang H.Y."/>
            <person name="Wang X.M."/>
            <person name="Chen X.L."/>
            <person name="Yu J."/>
            <person name="Zhang Y.Z."/>
        </authorList>
    </citation>
    <scope>NUCLEOTIDE SEQUENCE</scope>
</reference>
<feature type="transmembrane region" description="Helical" evidence="1">
    <location>
        <begin position="38"/>
        <end position="58"/>
    </location>
</feature>
<evidence type="ECO:0000256" key="1">
    <source>
        <dbReference type="SAM" id="Phobius"/>
    </source>
</evidence>
<dbReference type="AlphaFoldDB" id="G9BAT9"/>
<organism evidence="2">
    <name type="scientific">uncultured marine crenarchaeote E48-1C</name>
    <dbReference type="NCBI Taxonomy" id="907718"/>
    <lineage>
        <taxon>Archaea</taxon>
        <taxon>Candidatus Bathyarchaeota</taxon>
        <taxon>environmental samples</taxon>
    </lineage>
</organism>
<accession>G9BAT9</accession>
<evidence type="ECO:0000313" key="2">
    <source>
        <dbReference type="EMBL" id="ADP09464.1"/>
    </source>
</evidence>
<keyword evidence="1" id="KW-0812">Transmembrane</keyword>